<feature type="transmembrane region" description="Helical" evidence="1">
    <location>
        <begin position="21"/>
        <end position="39"/>
    </location>
</feature>
<reference evidence="2 3" key="1">
    <citation type="submission" date="2017-04" db="EMBL/GenBank/DDBJ databases">
        <authorList>
            <person name="Afonso C.L."/>
            <person name="Miller P.J."/>
            <person name="Scott M.A."/>
            <person name="Spackman E."/>
            <person name="Goraichik I."/>
            <person name="Dimitrov K.M."/>
            <person name="Suarez D.L."/>
            <person name="Swayne D.E."/>
        </authorList>
    </citation>
    <scope>NUCLEOTIDE SEQUENCE [LARGE SCALE GENOMIC DNA]</scope>
    <source>
        <strain evidence="2 3">DSM 19625</strain>
    </source>
</reference>
<keyword evidence="1" id="KW-0472">Membrane</keyword>
<protein>
    <submittedName>
        <fullName evidence="2">Uncharacterized protein</fullName>
    </submittedName>
</protein>
<proteinExistence type="predicted"/>
<evidence type="ECO:0000313" key="3">
    <source>
        <dbReference type="Proteomes" id="UP000192678"/>
    </source>
</evidence>
<keyword evidence="1" id="KW-0812">Transmembrane</keyword>
<dbReference type="AlphaFoldDB" id="A0A1W2A0G9"/>
<organism evidence="2 3">
    <name type="scientific">Pedobacter nyackensis</name>
    <dbReference type="NCBI Taxonomy" id="475255"/>
    <lineage>
        <taxon>Bacteria</taxon>
        <taxon>Pseudomonadati</taxon>
        <taxon>Bacteroidota</taxon>
        <taxon>Sphingobacteriia</taxon>
        <taxon>Sphingobacteriales</taxon>
        <taxon>Sphingobacteriaceae</taxon>
        <taxon>Pedobacter</taxon>
    </lineage>
</organism>
<name>A0A1W2A0G9_9SPHI</name>
<accession>A0A1W2A0G9</accession>
<sequence>MINRGMFLLRAFMEAKKEHHLMGILRVLWAMVTLLFSSPEMSAGINQSVPLMVVLSLITYLILMEVSLWLLNRFLMRMGCPPIEEIVLKFKDLGEWQQLIFLWACYALVLLAGVVCLAAIL</sequence>
<evidence type="ECO:0000256" key="1">
    <source>
        <dbReference type="SAM" id="Phobius"/>
    </source>
</evidence>
<feature type="transmembrane region" description="Helical" evidence="1">
    <location>
        <begin position="99"/>
        <end position="120"/>
    </location>
</feature>
<dbReference type="Proteomes" id="UP000192678">
    <property type="component" value="Unassembled WGS sequence"/>
</dbReference>
<dbReference type="EMBL" id="FWYB01000001">
    <property type="protein sequence ID" value="SMC54106.1"/>
    <property type="molecule type" value="Genomic_DNA"/>
</dbReference>
<keyword evidence="3" id="KW-1185">Reference proteome</keyword>
<keyword evidence="1" id="KW-1133">Transmembrane helix</keyword>
<dbReference type="STRING" id="475255.SAMN04488101_101217"/>
<feature type="transmembrane region" description="Helical" evidence="1">
    <location>
        <begin position="51"/>
        <end position="71"/>
    </location>
</feature>
<evidence type="ECO:0000313" key="2">
    <source>
        <dbReference type="EMBL" id="SMC54106.1"/>
    </source>
</evidence>
<gene>
    <name evidence="2" type="ORF">SAMN04488101_101217</name>
</gene>